<name>A0ABV0Y074_9TELE</name>
<feature type="region of interest" description="Disordered" evidence="1">
    <location>
        <begin position="195"/>
        <end position="238"/>
    </location>
</feature>
<dbReference type="SUPFAM" id="SSF48097">
    <property type="entry name" value="Regulator of G-protein signaling, RGS"/>
    <property type="match status" value="1"/>
</dbReference>
<dbReference type="InterPro" id="IPR042651">
    <property type="entry name" value="Rgs22"/>
</dbReference>
<gene>
    <name evidence="2" type="ORF">AMECASPLE_007797</name>
</gene>
<feature type="compositionally biased region" description="Polar residues" evidence="1">
    <location>
        <begin position="195"/>
        <end position="226"/>
    </location>
</feature>
<feature type="compositionally biased region" description="Acidic residues" evidence="1">
    <location>
        <begin position="130"/>
        <end position="145"/>
    </location>
</feature>
<dbReference type="PANTHER" id="PTHR46583:SF1">
    <property type="entry name" value="REGULATOR OF G-PROTEIN SIGNALING 22"/>
    <property type="match status" value="1"/>
</dbReference>
<dbReference type="InterPro" id="IPR036305">
    <property type="entry name" value="RGS_sf"/>
</dbReference>
<comment type="caution">
    <text evidence="2">The sequence shown here is derived from an EMBL/GenBank/DDBJ whole genome shotgun (WGS) entry which is preliminary data.</text>
</comment>
<dbReference type="InterPro" id="IPR044926">
    <property type="entry name" value="RGS_subdomain_2"/>
</dbReference>
<feature type="non-terminal residue" evidence="2">
    <location>
        <position position="1"/>
    </location>
</feature>
<reference evidence="2 3" key="1">
    <citation type="submission" date="2021-06" db="EMBL/GenBank/DDBJ databases">
        <authorList>
            <person name="Palmer J.M."/>
        </authorList>
    </citation>
    <scope>NUCLEOTIDE SEQUENCE [LARGE SCALE GENOMIC DNA]</scope>
    <source>
        <strain evidence="2 3">AS_MEX2019</strain>
        <tissue evidence="2">Muscle</tissue>
    </source>
</reference>
<evidence type="ECO:0000313" key="2">
    <source>
        <dbReference type="EMBL" id="MEQ2286970.1"/>
    </source>
</evidence>
<feature type="compositionally biased region" description="Basic and acidic residues" evidence="1">
    <location>
        <begin position="113"/>
        <end position="129"/>
    </location>
</feature>
<evidence type="ECO:0000256" key="1">
    <source>
        <dbReference type="SAM" id="MobiDB-lite"/>
    </source>
</evidence>
<dbReference type="PANTHER" id="PTHR46583">
    <property type="entry name" value="REGULATOR OF G-PROTEIN SIGNALING 22"/>
    <property type="match status" value="1"/>
</dbReference>
<evidence type="ECO:0000313" key="3">
    <source>
        <dbReference type="Proteomes" id="UP001469553"/>
    </source>
</evidence>
<organism evidence="2 3">
    <name type="scientific">Ameca splendens</name>
    <dbReference type="NCBI Taxonomy" id="208324"/>
    <lineage>
        <taxon>Eukaryota</taxon>
        <taxon>Metazoa</taxon>
        <taxon>Chordata</taxon>
        <taxon>Craniata</taxon>
        <taxon>Vertebrata</taxon>
        <taxon>Euteleostomi</taxon>
        <taxon>Actinopterygii</taxon>
        <taxon>Neopterygii</taxon>
        <taxon>Teleostei</taxon>
        <taxon>Neoteleostei</taxon>
        <taxon>Acanthomorphata</taxon>
        <taxon>Ovalentaria</taxon>
        <taxon>Atherinomorphae</taxon>
        <taxon>Cyprinodontiformes</taxon>
        <taxon>Goodeidae</taxon>
        <taxon>Ameca</taxon>
    </lineage>
</organism>
<protein>
    <submittedName>
        <fullName evidence="2">Uncharacterized protein</fullName>
    </submittedName>
</protein>
<sequence length="249" mass="29193">DLCHSHSSLAVIQQKVSTIINCFINSSMPPALQIDISPDQAQRILEKRHELGPYIFREAQISVFSELLKFWPKFQELSRGVCKRQLLPLLQEKRAIYKAKERRRRRREEEEDERRAQEEQERQESCFRDEENETDKSDDELEQEGINEKNRSRSQSGALMTPPTKPLFWSYSKYMAALNREEVLLRRQSQLEDSFSTASDSFTNCSIKSGSNRQSYQLPSNNSSKQFSRHNRTSNIKRDSTCDNLGLWH</sequence>
<dbReference type="Proteomes" id="UP001469553">
    <property type="component" value="Unassembled WGS sequence"/>
</dbReference>
<proteinExistence type="predicted"/>
<accession>A0ABV0Y074</accession>
<keyword evidence="3" id="KW-1185">Reference proteome</keyword>
<dbReference type="Gene3D" id="1.10.167.10">
    <property type="entry name" value="Regulator of G-protein Signalling 4, domain 2"/>
    <property type="match status" value="1"/>
</dbReference>
<dbReference type="EMBL" id="JAHRIP010019211">
    <property type="protein sequence ID" value="MEQ2286970.1"/>
    <property type="molecule type" value="Genomic_DNA"/>
</dbReference>
<feature type="region of interest" description="Disordered" evidence="1">
    <location>
        <begin position="100"/>
        <end position="162"/>
    </location>
</feature>